<gene>
    <name evidence="5" type="ORF">N173_16345</name>
</gene>
<evidence type="ECO:0000313" key="6">
    <source>
        <dbReference type="Proteomes" id="UP000016517"/>
    </source>
</evidence>
<dbReference type="SMART" id="SM00342">
    <property type="entry name" value="HTH_ARAC"/>
    <property type="match status" value="1"/>
</dbReference>
<dbReference type="CDD" id="cd00090">
    <property type="entry name" value="HTH_ARSR"/>
    <property type="match status" value="1"/>
</dbReference>
<name>A0AAV3K0T9_ACIBA</name>
<dbReference type="SUPFAM" id="SSF46689">
    <property type="entry name" value="Homeodomain-like"/>
    <property type="match status" value="1"/>
</dbReference>
<dbReference type="InterPro" id="IPR032687">
    <property type="entry name" value="AraC-type_N"/>
</dbReference>
<organism evidence="5 6">
    <name type="scientific">Acinetobacter baumannii EGD-HP18</name>
    <dbReference type="NCBI Taxonomy" id="1358412"/>
    <lineage>
        <taxon>Bacteria</taxon>
        <taxon>Pseudomonadati</taxon>
        <taxon>Pseudomonadota</taxon>
        <taxon>Gammaproteobacteria</taxon>
        <taxon>Moraxellales</taxon>
        <taxon>Moraxellaceae</taxon>
        <taxon>Acinetobacter</taxon>
        <taxon>Acinetobacter calcoaceticus/baumannii complex</taxon>
    </lineage>
</organism>
<dbReference type="EMBL" id="AVST01000059">
    <property type="protein sequence ID" value="ERH69822.1"/>
    <property type="molecule type" value="Genomic_DNA"/>
</dbReference>
<dbReference type="PANTHER" id="PTHR47894">
    <property type="entry name" value="HTH-TYPE TRANSCRIPTIONAL REGULATOR GADX"/>
    <property type="match status" value="1"/>
</dbReference>
<dbReference type="PROSITE" id="PS01124">
    <property type="entry name" value="HTH_ARAC_FAMILY_2"/>
    <property type="match status" value="1"/>
</dbReference>
<proteinExistence type="predicted"/>
<dbReference type="AlphaFoldDB" id="A0AAV3K0T9"/>
<dbReference type="PANTHER" id="PTHR47894:SF1">
    <property type="entry name" value="HTH-TYPE TRANSCRIPTIONAL REGULATOR VQSM"/>
    <property type="match status" value="1"/>
</dbReference>
<dbReference type="GO" id="GO:0000976">
    <property type="term" value="F:transcription cis-regulatory region binding"/>
    <property type="evidence" value="ECO:0007669"/>
    <property type="project" value="TreeGrafter"/>
</dbReference>
<evidence type="ECO:0000259" key="4">
    <source>
        <dbReference type="PROSITE" id="PS01124"/>
    </source>
</evidence>
<dbReference type="GO" id="GO:0005829">
    <property type="term" value="C:cytosol"/>
    <property type="evidence" value="ECO:0007669"/>
    <property type="project" value="TreeGrafter"/>
</dbReference>
<protein>
    <submittedName>
        <fullName evidence="5">AraC family transcriptional regulator</fullName>
    </submittedName>
</protein>
<dbReference type="Pfam" id="PF12833">
    <property type="entry name" value="HTH_18"/>
    <property type="match status" value="1"/>
</dbReference>
<reference evidence="5 6" key="1">
    <citation type="submission" date="2013-08" db="EMBL/GenBank/DDBJ databases">
        <title>Study of Ammonical-Nitrogen removal by Nitrification Denitrification process using lab isolates.</title>
        <authorList>
            <person name="Khardenavis A.A."/>
            <person name="Pal R.R."/>
            <person name="Kapley A."/>
            <person name="Qureshi A."/>
            <person name="Purohit H.J."/>
        </authorList>
    </citation>
    <scope>NUCLEOTIDE SEQUENCE [LARGE SCALE GENOMIC DNA]</scope>
    <source>
        <strain evidence="5 6">EGD-HP18</strain>
    </source>
</reference>
<evidence type="ECO:0000256" key="3">
    <source>
        <dbReference type="ARBA" id="ARBA00023163"/>
    </source>
</evidence>
<dbReference type="GO" id="GO:0003700">
    <property type="term" value="F:DNA-binding transcription factor activity"/>
    <property type="evidence" value="ECO:0007669"/>
    <property type="project" value="InterPro"/>
</dbReference>
<keyword evidence="3" id="KW-0804">Transcription</keyword>
<evidence type="ECO:0000256" key="1">
    <source>
        <dbReference type="ARBA" id="ARBA00023015"/>
    </source>
</evidence>
<dbReference type="InterPro" id="IPR018060">
    <property type="entry name" value="HTH_AraC"/>
</dbReference>
<evidence type="ECO:0000256" key="2">
    <source>
        <dbReference type="ARBA" id="ARBA00023125"/>
    </source>
</evidence>
<dbReference type="Pfam" id="PF12625">
    <property type="entry name" value="Arabinose_bd"/>
    <property type="match status" value="1"/>
</dbReference>
<sequence length="353" mass="40941">MIFDAKLELYEMNGLNKPLYRRRIPETYVQLLFEYLEKLGHDPEKVLGEPWPKTDSNHLEGVDVDHWESLLVIAKDYLNDPFIGLHVGQTITAQHLGVLGSVFLACENLGAVLERFERYQRLVYDVVPASVHIYPEYVELSWDTTDDQTVGGLSDETGRTVIVQFCRSLIRGKEKLKEIHFIHEQPENVQPYEEYFGCPVLFEQPVALMRFDKDMLSLPLKNSDAALVAILEKHADKLLASLPHSDEITDQVRRQIAYLLHQGEPTIEQLAERLNYSRRTLQRRLTEAGTNFRKELNTVRYELAKSYLKDLRLQIVEIALLLGYAEHSPFTRAYKEWSGKTPQQAREEMNELR</sequence>
<dbReference type="InterPro" id="IPR009057">
    <property type="entry name" value="Homeodomain-like_sf"/>
</dbReference>
<dbReference type="Proteomes" id="UP000016517">
    <property type="component" value="Unassembled WGS sequence"/>
</dbReference>
<accession>A0AAV3K0T9</accession>
<keyword evidence="2" id="KW-0238">DNA-binding</keyword>
<dbReference type="InterPro" id="IPR011991">
    <property type="entry name" value="ArsR-like_HTH"/>
</dbReference>
<evidence type="ECO:0000313" key="5">
    <source>
        <dbReference type="EMBL" id="ERH69822.1"/>
    </source>
</evidence>
<keyword evidence="1" id="KW-0805">Transcription regulation</keyword>
<feature type="domain" description="HTH araC/xylS-type" evidence="4">
    <location>
        <begin position="250"/>
        <end position="348"/>
    </location>
</feature>
<dbReference type="Gene3D" id="1.10.10.60">
    <property type="entry name" value="Homeodomain-like"/>
    <property type="match status" value="1"/>
</dbReference>
<comment type="caution">
    <text evidence="5">The sequence shown here is derived from an EMBL/GenBank/DDBJ whole genome shotgun (WGS) entry which is preliminary data.</text>
</comment>